<comment type="caution">
    <text evidence="3">The sequence shown here is derived from an EMBL/GenBank/DDBJ whole genome shotgun (WGS) entry which is preliminary data.</text>
</comment>
<reference evidence="3 4" key="1">
    <citation type="journal article" date="2015" name="Genome Announc.">
        <title>Expanding the biotechnology potential of lactobacilli through comparative genomics of 213 strains and associated genera.</title>
        <authorList>
            <person name="Sun Z."/>
            <person name="Harris H.M."/>
            <person name="McCann A."/>
            <person name="Guo C."/>
            <person name="Argimon S."/>
            <person name="Zhang W."/>
            <person name="Yang X."/>
            <person name="Jeffery I.B."/>
            <person name="Cooney J.C."/>
            <person name="Kagawa T.F."/>
            <person name="Liu W."/>
            <person name="Song Y."/>
            <person name="Salvetti E."/>
            <person name="Wrobel A."/>
            <person name="Rasinkangas P."/>
            <person name="Parkhill J."/>
            <person name="Rea M.C."/>
            <person name="O'Sullivan O."/>
            <person name="Ritari J."/>
            <person name="Douillard F.P."/>
            <person name="Paul Ross R."/>
            <person name="Yang R."/>
            <person name="Briner A.E."/>
            <person name="Felis G.E."/>
            <person name="de Vos W.M."/>
            <person name="Barrangou R."/>
            <person name="Klaenhammer T.R."/>
            <person name="Caufield P.W."/>
            <person name="Cui Y."/>
            <person name="Zhang H."/>
            <person name="O'Toole P.W."/>
        </authorList>
    </citation>
    <scope>NUCLEOTIDE SEQUENCE [LARGE SCALE GENOMIC DNA]</scope>
    <source>
        <strain evidence="3 4">DSM 7090</strain>
    </source>
</reference>
<name>A0ABR5Q176_9ACTN</name>
<dbReference type="RefSeq" id="WP_003150029.1">
    <property type="nucleotide sequence ID" value="NZ_JQCP01000004.1"/>
</dbReference>
<dbReference type="Proteomes" id="UP000051927">
    <property type="component" value="Unassembled WGS sequence"/>
</dbReference>
<feature type="domain" description="Peptidase S8/S53" evidence="2">
    <location>
        <begin position="274"/>
        <end position="533"/>
    </location>
</feature>
<sequence length="739" mass="83705">MSNAILQLRGTFNQKRNSSRPGPPSLPTRKTVSSKKVKTLRNSLAQIQEYWEGFKHDYKPLIAIRYERIIAKSGRVRRLLSESESSSSNNTIVGVRFYDNGKFRQHVITHCVSKHSLKAAIKDLYNLALCIDKLCGGEVTSEQLKKINEQKTSFNHLPLSRSAFSRLVVDVCHIECFELNVPEESIEEPSMVTLYKGTGINNTEFLREIGISELNLRTYDESTYLLTPDQYKLLYNTAPQLIAMAIKDMNEIPHDEIMGIENDRGTIPLPSSEPWIGVLDTPFNNNVYFSDWVKATVEVDSELIVPSDYSHGTAVSSIIVDGPSLNPEMDDGCGRFRVRHVGITVDRKFSSFTIVREIEKAVIKFPEIKVWNLSLGSFLECPENFVSVEASALDRIQVEHDVIFVIAGTNDKKYSKEKRIGAPADSINSLVVNSVRMDGSPCSYSRKGPVLSFFGKPDVCYYGGDKDQPICVCQEPDRTALVSGTSFAAPWISRKLAYLIHIVGFSREIAKALIIDSASSWKQSENPRYLGYGAVPKRIEDILSTSDNEIKFVISGTSELFDTYTHNIPVPVVHDKHPYYAKATLCYFPHCERSQGVDYTNTEISITFGRLNGEKIKPIDNNIQDLEGSFTYEEEARKFFRKWDNIKHIAEEINPRGRGKKSYENGLWGISLKTKERLDKSFGENMRFGLVVTLHAIDGVNRIDEFIQRCSFRAWIVNKINIETQVNIFNEAELEIEFE</sequence>
<gene>
    <name evidence="3" type="ORF">IV60_GL001452</name>
</gene>
<evidence type="ECO:0000313" key="4">
    <source>
        <dbReference type="Proteomes" id="UP000051927"/>
    </source>
</evidence>
<accession>A0ABR5Q176</accession>
<dbReference type="CDD" id="cd04847">
    <property type="entry name" value="Peptidases_S8_Subtilisin_like_2"/>
    <property type="match status" value="1"/>
</dbReference>
<dbReference type="InterPro" id="IPR000209">
    <property type="entry name" value="Peptidase_S8/S53_dom"/>
</dbReference>
<protein>
    <submittedName>
        <fullName evidence="3">AAA-ATPase</fullName>
    </submittedName>
</protein>
<evidence type="ECO:0000313" key="3">
    <source>
        <dbReference type="EMBL" id="KRO01580.1"/>
    </source>
</evidence>
<keyword evidence="4" id="KW-1185">Reference proteome</keyword>
<dbReference type="InterPro" id="IPR034074">
    <property type="entry name" value="Y4bN_pept_dom"/>
</dbReference>
<dbReference type="SUPFAM" id="SSF52743">
    <property type="entry name" value="Subtilisin-like"/>
    <property type="match status" value="1"/>
</dbReference>
<dbReference type="GeneID" id="84904932"/>
<evidence type="ECO:0000256" key="1">
    <source>
        <dbReference type="SAM" id="MobiDB-lite"/>
    </source>
</evidence>
<dbReference type="Pfam" id="PF00082">
    <property type="entry name" value="Peptidase_S8"/>
    <property type="match status" value="1"/>
</dbReference>
<feature type="region of interest" description="Disordered" evidence="1">
    <location>
        <begin position="10"/>
        <end position="33"/>
    </location>
</feature>
<organism evidence="3 4">
    <name type="scientific">Lancefieldella rimae</name>
    <dbReference type="NCBI Taxonomy" id="1383"/>
    <lineage>
        <taxon>Bacteria</taxon>
        <taxon>Bacillati</taxon>
        <taxon>Actinomycetota</taxon>
        <taxon>Coriobacteriia</taxon>
        <taxon>Coriobacteriales</taxon>
        <taxon>Atopobiaceae</taxon>
        <taxon>Lancefieldella</taxon>
    </lineage>
</organism>
<dbReference type="InterPro" id="IPR036852">
    <property type="entry name" value="Peptidase_S8/S53_dom_sf"/>
</dbReference>
<evidence type="ECO:0000259" key="2">
    <source>
        <dbReference type="Pfam" id="PF00082"/>
    </source>
</evidence>
<dbReference type="Gene3D" id="3.40.50.200">
    <property type="entry name" value="Peptidase S8/S53 domain"/>
    <property type="match status" value="1"/>
</dbReference>
<feature type="compositionally biased region" description="Polar residues" evidence="1">
    <location>
        <begin position="10"/>
        <end position="20"/>
    </location>
</feature>
<dbReference type="EMBL" id="JQCP01000004">
    <property type="protein sequence ID" value="KRO01580.1"/>
    <property type="molecule type" value="Genomic_DNA"/>
</dbReference>
<proteinExistence type="predicted"/>